<evidence type="ECO:0000313" key="1">
    <source>
        <dbReference type="EMBL" id="TCP24529.1"/>
    </source>
</evidence>
<dbReference type="AlphaFoldDB" id="A0A4R2NRG9"/>
<dbReference type="SUPFAM" id="SSF51735">
    <property type="entry name" value="NAD(P)-binding Rossmann-fold domains"/>
    <property type="match status" value="1"/>
</dbReference>
<sequence>MGHDVIVGGTGMLKDVSIWLASQGNHLTVIGRNHDRLLQLEREVPDSGNLNLLSLDYHNVDQLTNAVLQAIKVHGPVSRAVVWMHSTANDALQALVDCLSSTVQDTWSLYHVLGSAASRPNAVTRPELRGNCHYHEIILGFNMRSGISRWLTHNEISTGVIHALEHEARETIVGIVEPWEKRP</sequence>
<comment type="caution">
    <text evidence="1">The sequence shown here is derived from an EMBL/GenBank/DDBJ whole genome shotgun (WGS) entry which is preliminary data.</text>
</comment>
<keyword evidence="2" id="KW-1185">Reference proteome</keyword>
<dbReference type="InterPro" id="IPR036291">
    <property type="entry name" value="NAD(P)-bd_dom_sf"/>
</dbReference>
<evidence type="ECO:0000313" key="2">
    <source>
        <dbReference type="Proteomes" id="UP000295416"/>
    </source>
</evidence>
<protein>
    <recommendedName>
        <fullName evidence="3">Short subunit dehydrogenase</fullName>
    </recommendedName>
</protein>
<name>A0A4R2NRG9_9BACL</name>
<reference evidence="1 2" key="1">
    <citation type="submission" date="2019-03" db="EMBL/GenBank/DDBJ databases">
        <title>Genomic Encyclopedia of Type Strains, Phase IV (KMG-IV): sequencing the most valuable type-strain genomes for metagenomic binning, comparative biology and taxonomic classification.</title>
        <authorList>
            <person name="Goeker M."/>
        </authorList>
    </citation>
    <scope>NUCLEOTIDE SEQUENCE [LARGE SCALE GENOMIC DNA]</scope>
    <source>
        <strain evidence="1 2">DSM 19377</strain>
    </source>
</reference>
<dbReference type="OrthoDB" id="7922774at2"/>
<dbReference type="Proteomes" id="UP000295416">
    <property type="component" value="Unassembled WGS sequence"/>
</dbReference>
<dbReference type="Gene3D" id="3.40.50.720">
    <property type="entry name" value="NAD(P)-binding Rossmann-like Domain"/>
    <property type="match status" value="1"/>
</dbReference>
<proteinExistence type="predicted"/>
<evidence type="ECO:0008006" key="3">
    <source>
        <dbReference type="Google" id="ProtNLM"/>
    </source>
</evidence>
<accession>A0A4R2NRG9</accession>
<dbReference type="RefSeq" id="WP_132746953.1">
    <property type="nucleotide sequence ID" value="NZ_SLXK01000024.1"/>
</dbReference>
<dbReference type="NCBIfam" id="NF006168">
    <property type="entry name" value="PRK08309.1"/>
    <property type="match status" value="1"/>
</dbReference>
<dbReference type="EMBL" id="SLXK01000024">
    <property type="protein sequence ID" value="TCP24529.1"/>
    <property type="molecule type" value="Genomic_DNA"/>
</dbReference>
<gene>
    <name evidence="1" type="ORF">EV207_12428</name>
</gene>
<organism evidence="1 2">
    <name type="scientific">Scopulibacillus darangshiensis</name>
    <dbReference type="NCBI Taxonomy" id="442528"/>
    <lineage>
        <taxon>Bacteria</taxon>
        <taxon>Bacillati</taxon>
        <taxon>Bacillota</taxon>
        <taxon>Bacilli</taxon>
        <taxon>Bacillales</taxon>
        <taxon>Sporolactobacillaceae</taxon>
        <taxon>Scopulibacillus</taxon>
    </lineage>
</organism>